<proteinExistence type="predicted"/>
<comment type="caution">
    <text evidence="1">The sequence shown here is derived from an EMBL/GenBank/DDBJ whole genome shotgun (WGS) entry which is preliminary data.</text>
</comment>
<dbReference type="Proteomes" id="UP000238479">
    <property type="component" value="Chromosome 1"/>
</dbReference>
<gene>
    <name evidence="1" type="ORF">RchiOBHm_Chr1g0314591</name>
</gene>
<organism evidence="1 2">
    <name type="scientific">Rosa chinensis</name>
    <name type="common">China rose</name>
    <dbReference type="NCBI Taxonomy" id="74649"/>
    <lineage>
        <taxon>Eukaryota</taxon>
        <taxon>Viridiplantae</taxon>
        <taxon>Streptophyta</taxon>
        <taxon>Embryophyta</taxon>
        <taxon>Tracheophyta</taxon>
        <taxon>Spermatophyta</taxon>
        <taxon>Magnoliopsida</taxon>
        <taxon>eudicotyledons</taxon>
        <taxon>Gunneridae</taxon>
        <taxon>Pentapetalae</taxon>
        <taxon>rosids</taxon>
        <taxon>fabids</taxon>
        <taxon>Rosales</taxon>
        <taxon>Rosaceae</taxon>
        <taxon>Rosoideae</taxon>
        <taxon>Rosoideae incertae sedis</taxon>
        <taxon>Rosa</taxon>
    </lineage>
</organism>
<protein>
    <submittedName>
        <fullName evidence="1">Uncharacterized protein</fullName>
    </submittedName>
</protein>
<name>A0A2P6S753_ROSCH</name>
<keyword evidence="2" id="KW-1185">Reference proteome</keyword>
<evidence type="ECO:0000313" key="1">
    <source>
        <dbReference type="EMBL" id="PRQ54520.1"/>
    </source>
</evidence>
<evidence type="ECO:0000313" key="2">
    <source>
        <dbReference type="Proteomes" id="UP000238479"/>
    </source>
</evidence>
<accession>A0A2P6S753</accession>
<sequence length="40" mass="4740">MILRFVSLDVRCWFHRAASTSRSLQWKDNRLVPPESTMTC</sequence>
<dbReference type="AlphaFoldDB" id="A0A2P6S753"/>
<reference evidence="1 2" key="1">
    <citation type="journal article" date="2018" name="Nat. Genet.">
        <title>The Rosa genome provides new insights in the design of modern roses.</title>
        <authorList>
            <person name="Bendahmane M."/>
        </authorList>
    </citation>
    <scope>NUCLEOTIDE SEQUENCE [LARGE SCALE GENOMIC DNA]</scope>
    <source>
        <strain evidence="2">cv. Old Blush</strain>
    </source>
</reference>
<dbReference type="EMBL" id="PDCK01000039">
    <property type="protein sequence ID" value="PRQ54520.1"/>
    <property type="molecule type" value="Genomic_DNA"/>
</dbReference>
<dbReference type="Gramene" id="PRQ54520">
    <property type="protein sequence ID" value="PRQ54520"/>
    <property type="gene ID" value="RchiOBHm_Chr1g0314591"/>
</dbReference>